<feature type="domain" description="HECT" evidence="4">
    <location>
        <begin position="1"/>
        <end position="180"/>
    </location>
</feature>
<evidence type="ECO:0000256" key="2">
    <source>
        <dbReference type="ARBA" id="ARBA00022786"/>
    </source>
</evidence>
<dbReference type="GO" id="GO:0004842">
    <property type="term" value="F:ubiquitin-protein transferase activity"/>
    <property type="evidence" value="ECO:0007669"/>
    <property type="project" value="InterPro"/>
</dbReference>
<dbReference type="AlphaFoldDB" id="A0A813LEB7"/>
<gene>
    <name evidence="5" type="ORF">PGLA2088_LOCUS44757</name>
</gene>
<evidence type="ECO:0000256" key="1">
    <source>
        <dbReference type="ARBA" id="ARBA00022737"/>
    </source>
</evidence>
<dbReference type="SUPFAM" id="SSF56204">
    <property type="entry name" value="Hect, E3 ligase catalytic domain"/>
    <property type="match status" value="1"/>
</dbReference>
<dbReference type="PROSITE" id="PS50237">
    <property type="entry name" value="HECT"/>
    <property type="match status" value="1"/>
</dbReference>
<evidence type="ECO:0000313" key="5">
    <source>
        <dbReference type="EMBL" id="CAE8727262.1"/>
    </source>
</evidence>
<feature type="non-terminal residue" evidence="5">
    <location>
        <position position="180"/>
    </location>
</feature>
<name>A0A813LEB7_POLGL</name>
<proteinExistence type="predicted"/>
<reference evidence="5" key="1">
    <citation type="submission" date="2021-02" db="EMBL/GenBank/DDBJ databases">
        <authorList>
            <person name="Dougan E. K."/>
            <person name="Rhodes N."/>
            <person name="Thang M."/>
            <person name="Chan C."/>
        </authorList>
    </citation>
    <scope>NUCLEOTIDE SEQUENCE</scope>
</reference>
<feature type="non-terminal residue" evidence="5">
    <location>
        <position position="1"/>
    </location>
</feature>
<dbReference type="Pfam" id="PF00632">
    <property type="entry name" value="HECT"/>
    <property type="match status" value="1"/>
</dbReference>
<keyword evidence="1" id="KW-0677">Repeat</keyword>
<evidence type="ECO:0000313" key="6">
    <source>
        <dbReference type="Proteomes" id="UP000626109"/>
    </source>
</evidence>
<dbReference type="Gene3D" id="3.90.1750.10">
    <property type="entry name" value="Hect, E3 ligase catalytic domains"/>
    <property type="match status" value="1"/>
</dbReference>
<dbReference type="EMBL" id="CAJNNW010035361">
    <property type="protein sequence ID" value="CAE8727262.1"/>
    <property type="molecule type" value="Genomic_DNA"/>
</dbReference>
<dbReference type="Proteomes" id="UP000626109">
    <property type="component" value="Unassembled WGS sequence"/>
</dbReference>
<comment type="caution">
    <text evidence="3">Lacks conserved residue(s) required for the propagation of feature annotation.</text>
</comment>
<evidence type="ECO:0000256" key="3">
    <source>
        <dbReference type="PROSITE-ProRule" id="PRU00104"/>
    </source>
</evidence>
<protein>
    <recommendedName>
        <fullName evidence="4">HECT domain-containing protein</fullName>
    </recommendedName>
</protein>
<accession>A0A813LEB7</accession>
<evidence type="ECO:0000259" key="4">
    <source>
        <dbReference type="PROSITE" id="PS50237"/>
    </source>
</evidence>
<organism evidence="5 6">
    <name type="scientific">Polarella glacialis</name>
    <name type="common">Dinoflagellate</name>
    <dbReference type="NCBI Taxonomy" id="89957"/>
    <lineage>
        <taxon>Eukaryota</taxon>
        <taxon>Sar</taxon>
        <taxon>Alveolata</taxon>
        <taxon>Dinophyceae</taxon>
        <taxon>Suessiales</taxon>
        <taxon>Suessiaceae</taxon>
        <taxon>Polarella</taxon>
    </lineage>
</organism>
<comment type="caution">
    <text evidence="5">The sequence shown here is derived from an EMBL/GenBank/DDBJ whole genome shotgun (WGS) entry which is preliminary data.</text>
</comment>
<dbReference type="InterPro" id="IPR000569">
    <property type="entry name" value="HECT_dom"/>
</dbReference>
<dbReference type="PANTHER" id="PTHR45622">
    <property type="entry name" value="UBIQUITIN-PROTEIN LIGASE E3A-RELATED"/>
    <property type="match status" value="1"/>
</dbReference>
<keyword evidence="2 3" id="KW-0833">Ubl conjugation pathway</keyword>
<dbReference type="InterPro" id="IPR035983">
    <property type="entry name" value="Hect_E3_ubiquitin_ligase"/>
</dbReference>
<dbReference type="InterPro" id="IPR051709">
    <property type="entry name" value="Ub-ligase/GTPase-reg"/>
</dbReference>
<dbReference type="Gene3D" id="3.30.2160.10">
    <property type="entry name" value="Hect, E3 ligase catalytic domain"/>
    <property type="match status" value="1"/>
</dbReference>
<dbReference type="PANTHER" id="PTHR45622:SF58">
    <property type="entry name" value="REGULATOR OF CHROMOSOME CONDENSATION DOMAIN-CONTAINING PROTEIN"/>
    <property type="match status" value="1"/>
</dbReference>
<sequence>AVLNNTHVPNIFPRALYELLLRDLGSPCAKTLGLEDLAGLSEDVARSLRQVLDYSDEDIDEHFGDLGWPRGTQISHGLKLSQRNKRLFVQAYVDWFFHQRTSAQFQPLSDGFRTILGGSSLLRTIVDAVQLEKIVCGGAVPVDVDAIRRGANVEGWSEEEQSEYLPQFWEVLSSFSSAEK</sequence>